<dbReference type="InterPro" id="IPR051686">
    <property type="entry name" value="Lipoprotein_DolP"/>
</dbReference>
<evidence type="ECO:0000313" key="2">
    <source>
        <dbReference type="EMBL" id="RPE67540.1"/>
    </source>
</evidence>
<sequence>MKTPSPFSSRLRTRLVGGALLLATVGLTACGGGGYHRPAYYPEPPKQPPVDIKPYTPAVAYDQDIAERVRRYLGSDPRVGVETLVVNVENQVVYLSGNAKSPEAARLAVAMAERVQGVRKVISTMNVY</sequence>
<dbReference type="EMBL" id="RKQL01000003">
    <property type="protein sequence ID" value="RPE67540.1"/>
    <property type="molecule type" value="Genomic_DNA"/>
</dbReference>
<dbReference type="PANTHER" id="PTHR34606">
    <property type="entry name" value="BON DOMAIN-CONTAINING PROTEIN"/>
    <property type="match status" value="1"/>
</dbReference>
<dbReference type="Proteomes" id="UP000272193">
    <property type="component" value="Unassembled WGS sequence"/>
</dbReference>
<dbReference type="PROSITE" id="PS50914">
    <property type="entry name" value="BON"/>
    <property type="match status" value="1"/>
</dbReference>
<gene>
    <name evidence="2" type="ORF">EDC62_1419</name>
</gene>
<dbReference type="RefSeq" id="WP_124222115.1">
    <property type="nucleotide sequence ID" value="NZ_RKQL01000003.1"/>
</dbReference>
<protein>
    <submittedName>
        <fullName evidence="2">BON domain-containing protein</fullName>
    </submittedName>
</protein>
<reference evidence="2 3" key="1">
    <citation type="submission" date="2018-11" db="EMBL/GenBank/DDBJ databases">
        <title>Genomic Encyclopedia of Type Strains, Phase IV (KMG-IV): sequencing the most valuable type-strain genomes for metagenomic binning, comparative biology and taxonomic classification.</title>
        <authorList>
            <person name="Goeker M."/>
        </authorList>
    </citation>
    <scope>NUCLEOTIDE SEQUENCE [LARGE SCALE GENOMIC DNA]</scope>
    <source>
        <strain evidence="2 3">DSM 101684</strain>
    </source>
</reference>
<organism evidence="2 3">
    <name type="scientific">Tibeticola sediminis</name>
    <dbReference type="NCBI Taxonomy" id="1917811"/>
    <lineage>
        <taxon>Bacteria</taxon>
        <taxon>Pseudomonadati</taxon>
        <taxon>Pseudomonadota</taxon>
        <taxon>Betaproteobacteria</taxon>
        <taxon>Burkholderiales</taxon>
        <taxon>Comamonadaceae</taxon>
        <taxon>Tibeticola</taxon>
    </lineage>
</organism>
<dbReference type="InterPro" id="IPR007055">
    <property type="entry name" value="BON_dom"/>
</dbReference>
<dbReference type="PROSITE" id="PS51257">
    <property type="entry name" value="PROKAR_LIPOPROTEIN"/>
    <property type="match status" value="1"/>
</dbReference>
<feature type="domain" description="BON" evidence="1">
    <location>
        <begin position="61"/>
        <end position="128"/>
    </location>
</feature>
<evidence type="ECO:0000259" key="1">
    <source>
        <dbReference type="PROSITE" id="PS50914"/>
    </source>
</evidence>
<dbReference type="Gene3D" id="3.30.1340.30">
    <property type="match status" value="1"/>
</dbReference>
<evidence type="ECO:0000313" key="3">
    <source>
        <dbReference type="Proteomes" id="UP000272193"/>
    </source>
</evidence>
<comment type="caution">
    <text evidence="2">The sequence shown here is derived from an EMBL/GenBank/DDBJ whole genome shotgun (WGS) entry which is preliminary data.</text>
</comment>
<dbReference type="AlphaFoldDB" id="A0A3N4V127"/>
<dbReference type="Pfam" id="PF04972">
    <property type="entry name" value="BON"/>
    <property type="match status" value="1"/>
</dbReference>
<name>A0A3N4V127_9BURK</name>
<dbReference type="PANTHER" id="PTHR34606:SF15">
    <property type="entry name" value="BON DOMAIN-CONTAINING PROTEIN"/>
    <property type="match status" value="1"/>
</dbReference>
<keyword evidence="3" id="KW-1185">Reference proteome</keyword>
<proteinExistence type="predicted"/>
<accession>A0A3N4V127</accession>